<keyword evidence="2" id="KW-0378">Hydrolase</keyword>
<organism evidence="2 3">
    <name type="scientific">Pseudomonas lundensis</name>
    <dbReference type="NCBI Taxonomy" id="86185"/>
    <lineage>
        <taxon>Bacteria</taxon>
        <taxon>Pseudomonadati</taxon>
        <taxon>Pseudomonadota</taxon>
        <taxon>Gammaproteobacteria</taxon>
        <taxon>Pseudomonadales</taxon>
        <taxon>Pseudomonadaceae</taxon>
        <taxon>Pseudomonas</taxon>
    </lineage>
</organism>
<evidence type="ECO:0000313" key="2">
    <source>
        <dbReference type="EMBL" id="OZY57404.1"/>
    </source>
</evidence>
<evidence type="ECO:0000313" key="3">
    <source>
        <dbReference type="Proteomes" id="UP000215788"/>
    </source>
</evidence>
<dbReference type="PANTHER" id="PTHR30015">
    <property type="entry name" value="MRR RESTRICTION SYSTEM PROTEIN"/>
    <property type="match status" value="1"/>
</dbReference>
<dbReference type="AlphaFoldDB" id="A0A266N4H8"/>
<proteinExistence type="predicted"/>
<dbReference type="SUPFAM" id="SSF52980">
    <property type="entry name" value="Restriction endonuclease-like"/>
    <property type="match status" value="1"/>
</dbReference>
<dbReference type="Gene3D" id="3.40.1350.10">
    <property type="match status" value="1"/>
</dbReference>
<sequence>MFPPMANPNLEITAAEFERLVRDWILKQGGELTSLEVKHNVKVEAYDSTYQIDVLAKFHAFAGAEFIVLIECKKYRNAVERELVQVLHDKVRSLGAHKGMLFTTTGFQSGAIKYAKAHGIALVSIVEGAATYETRSAYPVAAQPPAWHNLPKFALWHVGENDAGSISMKSLGRADTEIKEIKEMLGY</sequence>
<dbReference type="InterPro" id="IPR011856">
    <property type="entry name" value="tRNA_endonuc-like_dom_sf"/>
</dbReference>
<dbReference type="EMBL" id="NQKI01000055">
    <property type="protein sequence ID" value="OZY57404.1"/>
    <property type="molecule type" value="Genomic_DNA"/>
</dbReference>
<dbReference type="OrthoDB" id="8455814at2"/>
<name>A0A266N4H8_9PSED</name>
<dbReference type="Pfam" id="PF04471">
    <property type="entry name" value="Mrr_cat"/>
    <property type="match status" value="1"/>
</dbReference>
<accession>A0A266N4H8</accession>
<dbReference type="InterPro" id="IPR052906">
    <property type="entry name" value="Type_IV_Methyl-Rstrct_Enzyme"/>
</dbReference>
<dbReference type="GO" id="GO:0009307">
    <property type="term" value="P:DNA restriction-modification system"/>
    <property type="evidence" value="ECO:0007669"/>
    <property type="project" value="InterPro"/>
</dbReference>
<dbReference type="PANTHER" id="PTHR30015:SF7">
    <property type="entry name" value="TYPE IV METHYL-DIRECTED RESTRICTION ENZYME ECOKMRR"/>
    <property type="match status" value="1"/>
</dbReference>
<keyword evidence="2" id="KW-0255">Endonuclease</keyword>
<gene>
    <name evidence="2" type="ORF">CJF39_21680</name>
</gene>
<reference evidence="2 3" key="1">
    <citation type="submission" date="2017-08" db="EMBL/GenBank/DDBJ databases">
        <title>Genomic and metabolic characterisation of spoilage-associated Pseudomonas species.</title>
        <authorList>
            <person name="Stanborough T."/>
            <person name="Fegan N."/>
            <person name="Powell S.M."/>
            <person name="Singh T."/>
            <person name="Tamplin M.L."/>
            <person name="Chandry P.S."/>
        </authorList>
    </citation>
    <scope>NUCLEOTIDE SEQUENCE [LARGE SCALE GENOMIC DNA]</scope>
    <source>
        <strain evidence="2 3">L1802</strain>
    </source>
</reference>
<dbReference type="InterPro" id="IPR011335">
    <property type="entry name" value="Restrct_endonuc-II-like"/>
</dbReference>
<dbReference type="InterPro" id="IPR007560">
    <property type="entry name" value="Restrct_endonuc_IV_Mrr"/>
</dbReference>
<feature type="domain" description="Restriction endonuclease type IV Mrr" evidence="1">
    <location>
        <begin position="11"/>
        <end position="125"/>
    </location>
</feature>
<comment type="caution">
    <text evidence="2">The sequence shown here is derived from an EMBL/GenBank/DDBJ whole genome shotgun (WGS) entry which is preliminary data.</text>
</comment>
<keyword evidence="2" id="KW-0540">Nuclease</keyword>
<dbReference type="GO" id="GO:0015666">
    <property type="term" value="F:restriction endodeoxyribonuclease activity"/>
    <property type="evidence" value="ECO:0007669"/>
    <property type="project" value="TreeGrafter"/>
</dbReference>
<dbReference type="GO" id="GO:0003677">
    <property type="term" value="F:DNA binding"/>
    <property type="evidence" value="ECO:0007669"/>
    <property type="project" value="InterPro"/>
</dbReference>
<dbReference type="Proteomes" id="UP000215788">
    <property type="component" value="Unassembled WGS sequence"/>
</dbReference>
<protein>
    <submittedName>
        <fullName evidence="2">Restriction endonuclease</fullName>
    </submittedName>
</protein>
<evidence type="ECO:0000259" key="1">
    <source>
        <dbReference type="Pfam" id="PF04471"/>
    </source>
</evidence>